<evidence type="ECO:0000256" key="7">
    <source>
        <dbReference type="SAM" id="Phobius"/>
    </source>
</evidence>
<dbReference type="InterPro" id="IPR039101">
    <property type="entry name" value="TMX2"/>
</dbReference>
<evidence type="ECO:0000256" key="6">
    <source>
        <dbReference type="SAM" id="MobiDB-lite"/>
    </source>
</evidence>
<evidence type="ECO:0000256" key="1">
    <source>
        <dbReference type="ARBA" id="ARBA00004583"/>
    </source>
</evidence>
<evidence type="ECO:0000256" key="5">
    <source>
        <dbReference type="ARBA" id="ARBA00023136"/>
    </source>
</evidence>
<keyword evidence="10" id="KW-1185">Reference proteome</keyword>
<evidence type="ECO:0000256" key="4">
    <source>
        <dbReference type="ARBA" id="ARBA00022989"/>
    </source>
</evidence>
<evidence type="ECO:0000313" key="10">
    <source>
        <dbReference type="Proteomes" id="UP000000539"/>
    </source>
</evidence>
<gene>
    <name evidence="9" type="primary">TMX2</name>
</gene>
<evidence type="ECO:0000259" key="8">
    <source>
        <dbReference type="Pfam" id="PF00085"/>
    </source>
</evidence>
<keyword evidence="4 7" id="KW-1133">Transmembrane helix</keyword>
<reference evidence="9" key="1">
    <citation type="submission" date="2020-11" db="EMBL/GenBank/DDBJ databases">
        <title>Gallus gallus (Chicken) genome, bGalGal1, GRCg7b, maternal haplotype autosomes + Z &amp; W.</title>
        <authorList>
            <person name="Warren W."/>
            <person name="Formenti G."/>
            <person name="Fedrigo O."/>
            <person name="Haase B."/>
            <person name="Mountcastle J."/>
            <person name="Balacco J."/>
            <person name="Tracey A."/>
            <person name="Schneider V."/>
            <person name="Okimoto R."/>
            <person name="Cheng H."/>
            <person name="Hawken R."/>
            <person name="Howe K."/>
            <person name="Jarvis E.D."/>
        </authorList>
    </citation>
    <scope>NUCLEOTIDE SEQUENCE [LARGE SCALE GENOMIC DNA]</scope>
    <source>
        <strain evidence="9">Broiler</strain>
    </source>
</reference>
<name>A0A8V1ACX3_CHICK</name>
<sequence>MAVLAPLLALLYSVPGLCRWLARPYYPLSALLATAFLLVRKVPPLCRGLPSQREDGNPCDFDWREVEILMFLSAIVMMKNRRSITVEQHIGNIFMFSKVANAILFFRLDIRMGLLYLTLCIVFLMTCKPPLYMGPEYIKYFSDKTIDEELERDKRVTWIVEFFANWSSECQSFAPIFADLSLKYNCSGLHFGKVDVGRYTDVSTRYKIDKKGRAVSWTFSEENVIREFNLNELYQKAKKQSKPRDEGSEEPPEGQAAAGLANGETKKEK</sequence>
<dbReference type="OrthoDB" id="20229at2759"/>
<dbReference type="InterPro" id="IPR036249">
    <property type="entry name" value="Thioredoxin-like_sf"/>
</dbReference>
<dbReference type="InterPro" id="IPR013766">
    <property type="entry name" value="Thioredoxin_domain"/>
</dbReference>
<dbReference type="Proteomes" id="UP000000539">
    <property type="component" value="Chromosome 5"/>
</dbReference>
<dbReference type="AlphaFoldDB" id="A0A8V1ACX3"/>
<feature type="domain" description="Thioredoxin" evidence="8">
    <location>
        <begin position="141"/>
        <end position="209"/>
    </location>
</feature>
<dbReference type="InterPro" id="IPR037463">
    <property type="entry name" value="TMX2_thioredoxin_dom"/>
</dbReference>
<reference evidence="9" key="3">
    <citation type="submission" date="2025-09" db="UniProtKB">
        <authorList>
            <consortium name="Ensembl"/>
        </authorList>
    </citation>
    <scope>IDENTIFICATION</scope>
    <source>
        <strain evidence="9">broiler</strain>
    </source>
</reference>
<dbReference type="Gene3D" id="3.40.30.10">
    <property type="entry name" value="Glutaredoxin"/>
    <property type="match status" value="1"/>
</dbReference>
<comment type="subcellular location">
    <subcellularLocation>
        <location evidence="1">Mitochondrion membrane</location>
        <topology evidence="1">Single-pass type I membrane protein</topology>
    </subcellularLocation>
</comment>
<feature type="transmembrane region" description="Helical" evidence="7">
    <location>
        <begin position="114"/>
        <end position="134"/>
    </location>
</feature>
<keyword evidence="3" id="KW-0732">Signal</keyword>
<protein>
    <submittedName>
        <fullName evidence="9">Thioredoxin related transmembrane protein 2</fullName>
    </submittedName>
</protein>
<keyword evidence="11" id="KW-1267">Proteomics identification</keyword>
<evidence type="ECO:0000256" key="2">
    <source>
        <dbReference type="ARBA" id="ARBA00022692"/>
    </source>
</evidence>
<dbReference type="GeneTree" id="ENSGT00390000003751"/>
<accession>A0A8V1ACX3</accession>
<keyword evidence="2 7" id="KW-0812">Transmembrane</keyword>
<dbReference type="PANTHER" id="PTHR15853:SF0">
    <property type="entry name" value="THIOREDOXIN-RELATED TRANSMEMBRANE PROTEIN 2"/>
    <property type="match status" value="1"/>
</dbReference>
<dbReference type="GO" id="GO:0031966">
    <property type="term" value="C:mitochondrial membrane"/>
    <property type="evidence" value="ECO:0007669"/>
    <property type="project" value="UniProtKB-SubCell"/>
</dbReference>
<keyword evidence="5 7" id="KW-0472">Membrane</keyword>
<dbReference type="PANTHER" id="PTHR15853">
    <property type="entry name" value="THIOREDOXIN-RELATED"/>
    <property type="match status" value="1"/>
</dbReference>
<evidence type="ECO:0007829" key="11">
    <source>
        <dbReference type="PeptideAtlas" id="A0A8V1ACX3"/>
    </source>
</evidence>
<evidence type="ECO:0000313" key="9">
    <source>
        <dbReference type="Ensembl" id="ENSGALP00010039336.1"/>
    </source>
</evidence>
<dbReference type="SUPFAM" id="SSF52833">
    <property type="entry name" value="Thioredoxin-like"/>
    <property type="match status" value="1"/>
</dbReference>
<evidence type="ECO:0000256" key="3">
    <source>
        <dbReference type="ARBA" id="ARBA00022729"/>
    </source>
</evidence>
<feature type="region of interest" description="Disordered" evidence="6">
    <location>
        <begin position="236"/>
        <end position="269"/>
    </location>
</feature>
<dbReference type="Pfam" id="PF00085">
    <property type="entry name" value="Thioredoxin"/>
    <property type="match status" value="1"/>
</dbReference>
<dbReference type="CDD" id="cd02962">
    <property type="entry name" value="TMX2"/>
    <property type="match status" value="1"/>
</dbReference>
<feature type="transmembrane region" description="Helical" evidence="7">
    <location>
        <begin position="25"/>
        <end position="43"/>
    </location>
</feature>
<proteinExistence type="evidence at protein level"/>
<dbReference type="Ensembl" id="ENSGALT00010063787.1">
    <property type="protein sequence ID" value="ENSGALP00010039336.1"/>
    <property type="gene ID" value="ENSGALG00010026203.1"/>
</dbReference>
<organism evidence="9 10">
    <name type="scientific">Gallus gallus</name>
    <name type="common">Chicken</name>
    <dbReference type="NCBI Taxonomy" id="9031"/>
    <lineage>
        <taxon>Eukaryota</taxon>
        <taxon>Metazoa</taxon>
        <taxon>Chordata</taxon>
        <taxon>Craniata</taxon>
        <taxon>Vertebrata</taxon>
        <taxon>Euteleostomi</taxon>
        <taxon>Archelosauria</taxon>
        <taxon>Archosauria</taxon>
        <taxon>Dinosauria</taxon>
        <taxon>Saurischia</taxon>
        <taxon>Theropoda</taxon>
        <taxon>Coelurosauria</taxon>
        <taxon>Aves</taxon>
        <taxon>Neognathae</taxon>
        <taxon>Galloanserae</taxon>
        <taxon>Galliformes</taxon>
        <taxon>Phasianidae</taxon>
        <taxon>Phasianinae</taxon>
        <taxon>Gallus</taxon>
    </lineage>
</organism>
<reference evidence="9" key="2">
    <citation type="submission" date="2025-08" db="UniProtKB">
        <authorList>
            <consortium name="Ensembl"/>
        </authorList>
    </citation>
    <scope>IDENTIFICATION</scope>
    <source>
        <strain evidence="9">broiler</strain>
    </source>
</reference>